<dbReference type="PANTHER" id="PTHR30346">
    <property type="entry name" value="TRANSCRIPTIONAL DUAL REGULATOR HCAR-RELATED"/>
    <property type="match status" value="1"/>
</dbReference>
<evidence type="ECO:0000256" key="1">
    <source>
        <dbReference type="ARBA" id="ARBA00009437"/>
    </source>
</evidence>
<organism evidence="6 7">
    <name type="scientific">Solimonas fluminis</name>
    <dbReference type="NCBI Taxonomy" id="2086571"/>
    <lineage>
        <taxon>Bacteria</taxon>
        <taxon>Pseudomonadati</taxon>
        <taxon>Pseudomonadota</taxon>
        <taxon>Gammaproteobacteria</taxon>
        <taxon>Nevskiales</taxon>
        <taxon>Nevskiaceae</taxon>
        <taxon>Solimonas</taxon>
    </lineage>
</organism>
<dbReference type="CDD" id="cd08451">
    <property type="entry name" value="PBP2_BudR"/>
    <property type="match status" value="1"/>
</dbReference>
<dbReference type="FunFam" id="1.10.10.10:FF:000001">
    <property type="entry name" value="LysR family transcriptional regulator"/>
    <property type="match status" value="1"/>
</dbReference>
<dbReference type="PRINTS" id="PR00039">
    <property type="entry name" value="HTHLYSR"/>
</dbReference>
<dbReference type="RefSeq" id="WP_104229318.1">
    <property type="nucleotide sequence ID" value="NZ_PSNW01000002.1"/>
</dbReference>
<gene>
    <name evidence="6" type="ORF">C3942_05295</name>
</gene>
<evidence type="ECO:0000259" key="5">
    <source>
        <dbReference type="PROSITE" id="PS50931"/>
    </source>
</evidence>
<dbReference type="AlphaFoldDB" id="A0A2S5TJH4"/>
<dbReference type="GO" id="GO:0003700">
    <property type="term" value="F:DNA-binding transcription factor activity"/>
    <property type="evidence" value="ECO:0007669"/>
    <property type="project" value="InterPro"/>
</dbReference>
<keyword evidence="3" id="KW-0238">DNA-binding</keyword>
<evidence type="ECO:0000256" key="3">
    <source>
        <dbReference type="ARBA" id="ARBA00023125"/>
    </source>
</evidence>
<name>A0A2S5TJH4_9GAMM</name>
<dbReference type="Gene3D" id="3.40.190.10">
    <property type="entry name" value="Periplasmic binding protein-like II"/>
    <property type="match status" value="2"/>
</dbReference>
<comment type="similarity">
    <text evidence="1">Belongs to the LysR transcriptional regulatory family.</text>
</comment>
<evidence type="ECO:0000313" key="7">
    <source>
        <dbReference type="Proteomes" id="UP000238220"/>
    </source>
</evidence>
<sequence>MELRHLRYFVAVAEELHFTRAASRLGIGQPPLSQQIQQLEQELGLPLFRRLPRGVALTEAGQSFFDDARAILAGVERASAQARRVARGEQGRLRVGMINSAPFHPFVPRVIREFGQRYPDVALAIDENSTPTLAAAVLNNTADIAFVRPLLGDSAGLVTEPLFDEEVLVALPQGHPLARFRTLSLWALASENFVLFPRLVGSGLYDDIIAACRRSGFSPRVTQEASQVTSIVNLVAAGLGVSLVPASMQQINSEGVTYRAIAGDAPSARMSLVYREGEDSPTVANMVALARERVKRKRGMPSGHSSR</sequence>
<accession>A0A2S5TJH4</accession>
<evidence type="ECO:0000256" key="4">
    <source>
        <dbReference type="ARBA" id="ARBA00023163"/>
    </source>
</evidence>
<dbReference type="Pfam" id="PF03466">
    <property type="entry name" value="LysR_substrate"/>
    <property type="match status" value="1"/>
</dbReference>
<comment type="caution">
    <text evidence="6">The sequence shown here is derived from an EMBL/GenBank/DDBJ whole genome shotgun (WGS) entry which is preliminary data.</text>
</comment>
<dbReference type="InterPro" id="IPR036388">
    <property type="entry name" value="WH-like_DNA-bd_sf"/>
</dbReference>
<reference evidence="6 7" key="1">
    <citation type="submission" date="2018-02" db="EMBL/GenBank/DDBJ databases">
        <title>Genome sequencing of Solimonas sp. HR-BB.</title>
        <authorList>
            <person name="Lee Y."/>
            <person name="Jeon C.O."/>
        </authorList>
    </citation>
    <scope>NUCLEOTIDE SEQUENCE [LARGE SCALE GENOMIC DNA]</scope>
    <source>
        <strain evidence="6 7">HR-BB</strain>
    </source>
</reference>
<dbReference type="Proteomes" id="UP000238220">
    <property type="component" value="Unassembled WGS sequence"/>
</dbReference>
<dbReference type="Pfam" id="PF00126">
    <property type="entry name" value="HTH_1"/>
    <property type="match status" value="1"/>
</dbReference>
<dbReference type="GO" id="GO:0003677">
    <property type="term" value="F:DNA binding"/>
    <property type="evidence" value="ECO:0007669"/>
    <property type="project" value="UniProtKB-KW"/>
</dbReference>
<dbReference type="SUPFAM" id="SSF46785">
    <property type="entry name" value="Winged helix' DNA-binding domain"/>
    <property type="match status" value="1"/>
</dbReference>
<dbReference type="InterPro" id="IPR005119">
    <property type="entry name" value="LysR_subst-bd"/>
</dbReference>
<dbReference type="EMBL" id="PSNW01000002">
    <property type="protein sequence ID" value="PPE75092.1"/>
    <property type="molecule type" value="Genomic_DNA"/>
</dbReference>
<dbReference type="InterPro" id="IPR000847">
    <property type="entry name" value="LysR_HTH_N"/>
</dbReference>
<dbReference type="GO" id="GO:0032993">
    <property type="term" value="C:protein-DNA complex"/>
    <property type="evidence" value="ECO:0007669"/>
    <property type="project" value="TreeGrafter"/>
</dbReference>
<evidence type="ECO:0000313" key="6">
    <source>
        <dbReference type="EMBL" id="PPE75092.1"/>
    </source>
</evidence>
<dbReference type="PROSITE" id="PS50931">
    <property type="entry name" value="HTH_LYSR"/>
    <property type="match status" value="1"/>
</dbReference>
<dbReference type="Gene3D" id="1.10.10.10">
    <property type="entry name" value="Winged helix-like DNA-binding domain superfamily/Winged helix DNA-binding domain"/>
    <property type="match status" value="1"/>
</dbReference>
<protein>
    <submittedName>
        <fullName evidence="6">LysR family transcriptional regulator</fullName>
    </submittedName>
</protein>
<dbReference type="SUPFAM" id="SSF53850">
    <property type="entry name" value="Periplasmic binding protein-like II"/>
    <property type="match status" value="1"/>
</dbReference>
<feature type="domain" description="HTH lysR-type" evidence="5">
    <location>
        <begin position="1"/>
        <end position="58"/>
    </location>
</feature>
<keyword evidence="7" id="KW-1185">Reference proteome</keyword>
<dbReference type="OrthoDB" id="5289754at2"/>
<proteinExistence type="inferred from homology"/>
<dbReference type="PANTHER" id="PTHR30346:SF30">
    <property type="entry name" value="SMALL NEUTRAL PROTEASE REGULATORY PROTEIN"/>
    <property type="match status" value="1"/>
</dbReference>
<keyword evidence="4" id="KW-0804">Transcription</keyword>
<keyword evidence="2" id="KW-0805">Transcription regulation</keyword>
<dbReference type="InterPro" id="IPR036390">
    <property type="entry name" value="WH_DNA-bd_sf"/>
</dbReference>
<dbReference type="InterPro" id="IPR037410">
    <property type="entry name" value="BudR_PBP2"/>
</dbReference>
<evidence type="ECO:0000256" key="2">
    <source>
        <dbReference type="ARBA" id="ARBA00023015"/>
    </source>
</evidence>